<dbReference type="OrthoDB" id="7694678at2759"/>
<dbReference type="PROSITE" id="PS00952">
    <property type="entry name" value="ER_LUMEN_RECEPTOR_2"/>
    <property type="match status" value="1"/>
</dbReference>
<comment type="caution">
    <text evidence="12">The sequence shown here is derived from an EMBL/GenBank/DDBJ whole genome shotgun (WGS) entry which is preliminary data.</text>
</comment>
<keyword evidence="5 11" id="KW-0256">Endoplasmic reticulum</keyword>
<evidence type="ECO:0000256" key="11">
    <source>
        <dbReference type="RuleBase" id="RU000634"/>
    </source>
</evidence>
<evidence type="ECO:0000256" key="4">
    <source>
        <dbReference type="ARBA" id="ARBA00022692"/>
    </source>
</evidence>
<feature type="transmembrane region" description="Helical" evidence="11">
    <location>
        <begin position="161"/>
        <end position="182"/>
    </location>
</feature>
<dbReference type="Proteomes" id="UP000829196">
    <property type="component" value="Unassembled WGS sequence"/>
</dbReference>
<keyword evidence="9 11" id="KW-0472">Membrane</keyword>
<evidence type="ECO:0000256" key="9">
    <source>
        <dbReference type="ARBA" id="ARBA00023136"/>
    </source>
</evidence>
<name>A0A8T3C7M0_DENNO</name>
<dbReference type="GO" id="GO:0005789">
    <property type="term" value="C:endoplasmic reticulum membrane"/>
    <property type="evidence" value="ECO:0007669"/>
    <property type="project" value="UniProtKB-SubCell"/>
</dbReference>
<gene>
    <name evidence="12" type="ORF">KFK09_000052</name>
</gene>
<dbReference type="EMBL" id="JAGYWB010000001">
    <property type="protein sequence ID" value="KAI0530508.1"/>
    <property type="molecule type" value="Genomic_DNA"/>
</dbReference>
<comment type="caution">
    <text evidence="11">Lacks conserved residue(s) required for the propagation of feature annotation.</text>
</comment>
<comment type="similarity">
    <text evidence="2 11">Belongs to the ERD2 family.</text>
</comment>
<feature type="transmembrane region" description="Helical" evidence="11">
    <location>
        <begin position="29"/>
        <end position="53"/>
    </location>
</feature>
<feature type="transmembrane region" description="Helical" evidence="11">
    <location>
        <begin position="137"/>
        <end position="155"/>
    </location>
</feature>
<dbReference type="SMR" id="A0A8T3C7M0"/>
<keyword evidence="8 11" id="KW-1133">Transmembrane helix</keyword>
<evidence type="ECO:0000256" key="8">
    <source>
        <dbReference type="ARBA" id="ARBA00022989"/>
    </source>
</evidence>
<evidence type="ECO:0000313" key="13">
    <source>
        <dbReference type="Proteomes" id="UP000829196"/>
    </source>
</evidence>
<dbReference type="GO" id="GO:0015031">
    <property type="term" value="P:protein transport"/>
    <property type="evidence" value="ECO:0007669"/>
    <property type="project" value="UniProtKB-KW"/>
</dbReference>
<evidence type="ECO:0000256" key="10">
    <source>
        <dbReference type="ARBA" id="ARBA00023170"/>
    </source>
</evidence>
<keyword evidence="10 11" id="KW-0675">Receptor</keyword>
<reference evidence="12" key="1">
    <citation type="journal article" date="2022" name="Front. Genet.">
        <title>Chromosome-Scale Assembly of the Dendrobium nobile Genome Provides Insights Into the Molecular Mechanism of the Biosynthesis of the Medicinal Active Ingredient of Dendrobium.</title>
        <authorList>
            <person name="Xu Q."/>
            <person name="Niu S.-C."/>
            <person name="Li K.-L."/>
            <person name="Zheng P.-J."/>
            <person name="Zhang X.-J."/>
            <person name="Jia Y."/>
            <person name="Liu Y."/>
            <person name="Niu Y.-X."/>
            <person name="Yu L.-H."/>
            <person name="Chen D.-F."/>
            <person name="Zhang G.-Q."/>
        </authorList>
    </citation>
    <scope>NUCLEOTIDE SEQUENCE</scope>
    <source>
        <tissue evidence="12">Leaf</tissue>
    </source>
</reference>
<proteinExistence type="inferred from homology"/>
<evidence type="ECO:0000256" key="6">
    <source>
        <dbReference type="ARBA" id="ARBA00022892"/>
    </source>
</evidence>
<comment type="subcellular location">
    <subcellularLocation>
        <location evidence="1 11">Endoplasmic reticulum membrane</location>
        <topology evidence="1 11">Multi-pass membrane protein</topology>
    </subcellularLocation>
</comment>
<feature type="transmembrane region" description="Helical" evidence="11">
    <location>
        <begin position="102"/>
        <end position="125"/>
    </location>
</feature>
<dbReference type="PRINTS" id="PR00660">
    <property type="entry name" value="ERLUMENR"/>
</dbReference>
<evidence type="ECO:0000256" key="1">
    <source>
        <dbReference type="ARBA" id="ARBA00004477"/>
    </source>
</evidence>
<keyword evidence="13" id="KW-1185">Reference proteome</keyword>
<keyword evidence="7 11" id="KW-0653">Protein transport</keyword>
<keyword evidence="4 11" id="KW-0812">Transmembrane</keyword>
<evidence type="ECO:0000256" key="3">
    <source>
        <dbReference type="ARBA" id="ARBA00022448"/>
    </source>
</evidence>
<dbReference type="PANTHER" id="PTHR10585">
    <property type="entry name" value="ER LUMEN PROTEIN RETAINING RECEPTOR"/>
    <property type="match status" value="1"/>
</dbReference>
<dbReference type="GO" id="GO:0046923">
    <property type="term" value="F:ER retention sequence binding"/>
    <property type="evidence" value="ECO:0007669"/>
    <property type="project" value="InterPro"/>
</dbReference>
<dbReference type="GO" id="GO:0006621">
    <property type="term" value="P:protein retention in ER lumen"/>
    <property type="evidence" value="ECO:0007669"/>
    <property type="project" value="InterPro"/>
</dbReference>
<accession>A0A8T3C7M0</accession>
<evidence type="ECO:0000256" key="7">
    <source>
        <dbReference type="ARBA" id="ARBA00022927"/>
    </source>
</evidence>
<protein>
    <recommendedName>
        <fullName evidence="11">ER lumen protein-retaining receptor</fullName>
    </recommendedName>
</protein>
<evidence type="ECO:0000313" key="12">
    <source>
        <dbReference type="EMBL" id="KAI0530508.1"/>
    </source>
</evidence>
<sequence length="273" mass="30425">MGANPWTNLVRTTMLPRAWVVRQPPKTKALIGTVVFLLLWICVIDPGFIFFTAEISHVTGISLLIYKLIKGRTVAGLSLKSQELTALFLGIKIYCSYTTFDIHAILDMSTLITTLWVVYMIRVILKSSYMEDEDNFSVQYLVIACAVMALLVHPTSSSKALINRLILAFGCNLESVAIMPQLRLMKNAKVVESLTAHYVFALGVARFLSCAHWILQVVNSRGTILLALGYGLWPGMVLLSEIVQTSILAEFCYYYIKSVVEGHSVLRLPSDTV</sequence>
<evidence type="ECO:0000256" key="5">
    <source>
        <dbReference type="ARBA" id="ARBA00022824"/>
    </source>
</evidence>
<dbReference type="InterPro" id="IPR000133">
    <property type="entry name" value="ER_ret_rcpt"/>
</dbReference>
<dbReference type="Pfam" id="PF00810">
    <property type="entry name" value="ER_lumen_recept"/>
    <property type="match status" value="1"/>
</dbReference>
<keyword evidence="6" id="KW-0931">ER-Golgi transport</keyword>
<keyword evidence="3 11" id="KW-0813">Transport</keyword>
<organism evidence="12 13">
    <name type="scientific">Dendrobium nobile</name>
    <name type="common">Orchid</name>
    <dbReference type="NCBI Taxonomy" id="94219"/>
    <lineage>
        <taxon>Eukaryota</taxon>
        <taxon>Viridiplantae</taxon>
        <taxon>Streptophyta</taxon>
        <taxon>Embryophyta</taxon>
        <taxon>Tracheophyta</taxon>
        <taxon>Spermatophyta</taxon>
        <taxon>Magnoliopsida</taxon>
        <taxon>Liliopsida</taxon>
        <taxon>Asparagales</taxon>
        <taxon>Orchidaceae</taxon>
        <taxon>Epidendroideae</taxon>
        <taxon>Malaxideae</taxon>
        <taxon>Dendrobiinae</taxon>
        <taxon>Dendrobium</taxon>
    </lineage>
</organism>
<evidence type="ECO:0000256" key="2">
    <source>
        <dbReference type="ARBA" id="ARBA00010120"/>
    </source>
</evidence>
<dbReference type="AlphaFoldDB" id="A0A8T3C7M0"/>
<feature type="transmembrane region" description="Helical" evidence="11">
    <location>
        <begin position="194"/>
        <end position="215"/>
    </location>
</feature>
<dbReference type="GO" id="GO:0016192">
    <property type="term" value="P:vesicle-mediated transport"/>
    <property type="evidence" value="ECO:0007669"/>
    <property type="project" value="UniProtKB-KW"/>
</dbReference>